<proteinExistence type="predicted"/>
<dbReference type="PANTHER" id="PTHR30204:SF69">
    <property type="entry name" value="MERR-FAMILY TRANSCRIPTIONAL REGULATOR"/>
    <property type="match status" value="1"/>
</dbReference>
<evidence type="ECO:0000256" key="3">
    <source>
        <dbReference type="ARBA" id="ARBA00023125"/>
    </source>
</evidence>
<dbReference type="InterPro" id="IPR047057">
    <property type="entry name" value="MerR_fam"/>
</dbReference>
<dbReference type="Proteomes" id="UP000295710">
    <property type="component" value="Unassembled WGS sequence"/>
</dbReference>
<dbReference type="GO" id="GO:0003700">
    <property type="term" value="F:DNA-binding transcription factor activity"/>
    <property type="evidence" value="ECO:0007669"/>
    <property type="project" value="InterPro"/>
</dbReference>
<keyword evidence="2" id="KW-0805">Transcription regulation</keyword>
<dbReference type="PROSITE" id="PS50937">
    <property type="entry name" value="HTH_MERR_2"/>
    <property type="match status" value="1"/>
</dbReference>
<feature type="transmembrane region" description="Helical" evidence="6">
    <location>
        <begin position="224"/>
        <end position="244"/>
    </location>
</feature>
<dbReference type="InterPro" id="IPR012867">
    <property type="entry name" value="DUF1648"/>
</dbReference>
<dbReference type="AlphaFoldDB" id="A0A4R4F9A6"/>
<feature type="domain" description="HTH merR-type" evidence="7">
    <location>
        <begin position="1"/>
        <end position="69"/>
    </location>
</feature>
<feature type="transmembrane region" description="Helical" evidence="6">
    <location>
        <begin position="250"/>
        <end position="269"/>
    </location>
</feature>
<evidence type="ECO:0000313" key="9">
    <source>
        <dbReference type="Proteomes" id="UP000295710"/>
    </source>
</evidence>
<dbReference type="Pfam" id="PF13411">
    <property type="entry name" value="MerR_1"/>
    <property type="match status" value="1"/>
</dbReference>
<dbReference type="CDD" id="cd00592">
    <property type="entry name" value="HTH_MerR-like"/>
    <property type="match status" value="1"/>
</dbReference>
<keyword evidence="9" id="KW-1185">Reference proteome</keyword>
<name>A0A4R4F9A6_9FIRM</name>
<evidence type="ECO:0000313" key="8">
    <source>
        <dbReference type="EMBL" id="TDA20167.1"/>
    </source>
</evidence>
<dbReference type="Pfam" id="PF07853">
    <property type="entry name" value="DUF1648"/>
    <property type="match status" value="1"/>
</dbReference>
<keyword evidence="3" id="KW-0238">DNA-binding</keyword>
<evidence type="ECO:0000256" key="4">
    <source>
        <dbReference type="ARBA" id="ARBA00023163"/>
    </source>
</evidence>
<sequence>MTIKEVEEATKLPRSNIRFYEREGLVVPERNVSNGYREYSETDVDNIRKIAYLRTIGIPLETIRELMDGSKSLYRTVKSQAKRLDDQMEDLENARRLCDAMLQDKEIHFSNLDVEHYVPDLQEQWKKSRNIFCMDSAGFLYLWGGMAMWCVLFVVSMITALLSYRHLPPEIPIQWSHGAASSMAGRYVIFLYPAACIVIRYVLRPFIWRWLYMHTVYSDSLADYITNSLCLVAVSVKIFTLLYVHGTVKHITVVLLADTIVLAAVFLAGHSRRHK</sequence>
<keyword evidence="5" id="KW-0175">Coiled coil</keyword>
<dbReference type="GO" id="GO:0003677">
    <property type="term" value="F:DNA binding"/>
    <property type="evidence" value="ECO:0007669"/>
    <property type="project" value="UniProtKB-KW"/>
</dbReference>
<evidence type="ECO:0000256" key="1">
    <source>
        <dbReference type="ARBA" id="ARBA00022491"/>
    </source>
</evidence>
<feature type="coiled-coil region" evidence="5">
    <location>
        <begin position="74"/>
        <end position="104"/>
    </location>
</feature>
<keyword evidence="4" id="KW-0804">Transcription</keyword>
<dbReference type="PANTHER" id="PTHR30204">
    <property type="entry name" value="REDOX-CYCLING DRUG-SENSING TRANSCRIPTIONAL ACTIVATOR SOXR"/>
    <property type="match status" value="1"/>
</dbReference>
<dbReference type="SUPFAM" id="SSF46955">
    <property type="entry name" value="Putative DNA-binding domain"/>
    <property type="match status" value="1"/>
</dbReference>
<evidence type="ECO:0000256" key="2">
    <source>
        <dbReference type="ARBA" id="ARBA00023015"/>
    </source>
</evidence>
<keyword evidence="1" id="KW-0678">Repressor</keyword>
<keyword evidence="6" id="KW-0812">Transmembrane</keyword>
<evidence type="ECO:0000256" key="6">
    <source>
        <dbReference type="SAM" id="Phobius"/>
    </source>
</evidence>
<keyword evidence="6" id="KW-0472">Membrane</keyword>
<dbReference type="Gene3D" id="1.10.1660.10">
    <property type="match status" value="1"/>
</dbReference>
<feature type="transmembrane region" description="Helical" evidence="6">
    <location>
        <begin position="139"/>
        <end position="164"/>
    </location>
</feature>
<dbReference type="InterPro" id="IPR000551">
    <property type="entry name" value="MerR-type_HTH_dom"/>
</dbReference>
<dbReference type="SMART" id="SM00422">
    <property type="entry name" value="HTH_MERR"/>
    <property type="match status" value="1"/>
</dbReference>
<gene>
    <name evidence="8" type="ORF">E1963_18445</name>
</gene>
<dbReference type="EMBL" id="SMMX01000029">
    <property type="protein sequence ID" value="TDA20167.1"/>
    <property type="molecule type" value="Genomic_DNA"/>
</dbReference>
<feature type="transmembrane region" description="Helical" evidence="6">
    <location>
        <begin position="184"/>
        <end position="203"/>
    </location>
</feature>
<accession>A0A4R4F9A6</accession>
<reference evidence="8 9" key="1">
    <citation type="journal article" date="2016" name="Nat. Microbiol.">
        <title>The Mouse Intestinal Bacterial Collection (miBC) provides host-specific insight into cultured diversity and functional potential of the gut microbiota.</title>
        <authorList>
            <person name="Lagkouvardos I."/>
            <person name="Pukall R."/>
            <person name="Abt B."/>
            <person name="Foesel B.U."/>
            <person name="Meier-Kolthoff J.P."/>
            <person name="Kumar N."/>
            <person name="Bresciani A."/>
            <person name="Martinez I."/>
            <person name="Just S."/>
            <person name="Ziegler C."/>
            <person name="Brugiroux S."/>
            <person name="Garzetti D."/>
            <person name="Wenning M."/>
            <person name="Bui T.P."/>
            <person name="Wang J."/>
            <person name="Hugenholtz F."/>
            <person name="Plugge C.M."/>
            <person name="Peterson D.A."/>
            <person name="Hornef M.W."/>
            <person name="Baines J.F."/>
            <person name="Smidt H."/>
            <person name="Walter J."/>
            <person name="Kristiansen K."/>
            <person name="Nielsen H.B."/>
            <person name="Haller D."/>
            <person name="Overmann J."/>
            <person name="Stecher B."/>
            <person name="Clavel T."/>
        </authorList>
    </citation>
    <scope>NUCLEOTIDE SEQUENCE [LARGE SCALE GENOMIC DNA]</scope>
    <source>
        <strain evidence="8 9">DSM 28560</strain>
    </source>
</reference>
<dbReference type="InterPro" id="IPR009061">
    <property type="entry name" value="DNA-bd_dom_put_sf"/>
</dbReference>
<evidence type="ECO:0000256" key="5">
    <source>
        <dbReference type="SAM" id="Coils"/>
    </source>
</evidence>
<comment type="caution">
    <text evidence="8">The sequence shown here is derived from an EMBL/GenBank/DDBJ whole genome shotgun (WGS) entry which is preliminary data.</text>
</comment>
<evidence type="ECO:0000259" key="7">
    <source>
        <dbReference type="PROSITE" id="PS50937"/>
    </source>
</evidence>
<dbReference type="RefSeq" id="WP_132281316.1">
    <property type="nucleotide sequence ID" value="NZ_JAOBST010000061.1"/>
</dbReference>
<organism evidence="8 9">
    <name type="scientific">Extibacter muris</name>
    <dbReference type="NCBI Taxonomy" id="1796622"/>
    <lineage>
        <taxon>Bacteria</taxon>
        <taxon>Bacillati</taxon>
        <taxon>Bacillota</taxon>
        <taxon>Clostridia</taxon>
        <taxon>Lachnospirales</taxon>
        <taxon>Lachnospiraceae</taxon>
        <taxon>Extibacter</taxon>
    </lineage>
</organism>
<protein>
    <submittedName>
        <fullName evidence="8">MerR family transcriptional regulator</fullName>
    </submittedName>
</protein>
<keyword evidence="6" id="KW-1133">Transmembrane helix</keyword>